<organism evidence="5 6">
    <name type="scientific">Pseudohoeflea suaedae</name>
    <dbReference type="NCBI Taxonomy" id="877384"/>
    <lineage>
        <taxon>Bacteria</taxon>
        <taxon>Pseudomonadati</taxon>
        <taxon>Pseudomonadota</taxon>
        <taxon>Alphaproteobacteria</taxon>
        <taxon>Hyphomicrobiales</taxon>
        <taxon>Rhizobiaceae</taxon>
        <taxon>Pseudohoeflea</taxon>
    </lineage>
</organism>
<keyword evidence="1" id="KW-0805">Transcription regulation</keyword>
<dbReference type="GO" id="GO:0006355">
    <property type="term" value="P:regulation of DNA-templated transcription"/>
    <property type="evidence" value="ECO:0007669"/>
    <property type="project" value="InterPro"/>
</dbReference>
<dbReference type="Gene3D" id="1.10.10.10">
    <property type="entry name" value="Winged helix-like DNA-binding domain superfamily/Winged helix DNA-binding domain"/>
    <property type="match status" value="1"/>
</dbReference>
<evidence type="ECO:0000259" key="4">
    <source>
        <dbReference type="PROSITE" id="PS50043"/>
    </source>
</evidence>
<proteinExistence type="predicted"/>
<keyword evidence="2" id="KW-0238">DNA-binding</keyword>
<dbReference type="SMART" id="SM00421">
    <property type="entry name" value="HTH_LUXR"/>
    <property type="match status" value="1"/>
</dbReference>
<keyword evidence="3" id="KW-0804">Transcription</keyword>
<sequence length="253" mass="28089">MEPSRSSGKRMEQMTVEAGRADLLLQQLGACTSQFDVFRCLREVTQSYGFRYFSVNSMPRDSQFRLSDTVIITSAPSDLIKRQDGFESSESNPVVAAIRATGAPFEVRFGERERGDSRKFDRVEQILSEFDLSTWLIVPVFTPGAGEAVISYLGNRPSLKAFELAELALLSSKAKDRLTMVSAQDKPQASPLTERELECVVWTAAGKTSVEIAKILNLSEHTVNHYLNNATRKSGTVNRTQTVASALRNGWID</sequence>
<dbReference type="SUPFAM" id="SSF46894">
    <property type="entry name" value="C-terminal effector domain of the bipartite response regulators"/>
    <property type="match status" value="1"/>
</dbReference>
<dbReference type="PROSITE" id="PS50043">
    <property type="entry name" value="HTH_LUXR_2"/>
    <property type="match status" value="1"/>
</dbReference>
<dbReference type="Pfam" id="PF00196">
    <property type="entry name" value="GerE"/>
    <property type="match status" value="1"/>
</dbReference>
<dbReference type="PROSITE" id="PS00622">
    <property type="entry name" value="HTH_LUXR_1"/>
    <property type="match status" value="1"/>
</dbReference>
<dbReference type="InterPro" id="IPR036693">
    <property type="entry name" value="TF_LuxR_autoind-bd_dom_sf"/>
</dbReference>
<dbReference type="SUPFAM" id="SSF75516">
    <property type="entry name" value="Pheromone-binding domain of LuxR-like quorum-sensing transcription factors"/>
    <property type="match status" value="1"/>
</dbReference>
<dbReference type="PANTHER" id="PTHR44688:SF16">
    <property type="entry name" value="DNA-BINDING TRANSCRIPTIONAL ACTIVATOR DEVR_DOSR"/>
    <property type="match status" value="1"/>
</dbReference>
<dbReference type="Pfam" id="PF03472">
    <property type="entry name" value="Autoind_bind"/>
    <property type="match status" value="1"/>
</dbReference>
<evidence type="ECO:0000256" key="2">
    <source>
        <dbReference type="ARBA" id="ARBA00023125"/>
    </source>
</evidence>
<feature type="domain" description="HTH luxR-type" evidence="4">
    <location>
        <begin position="185"/>
        <end position="250"/>
    </location>
</feature>
<dbReference type="PRINTS" id="PR00038">
    <property type="entry name" value="HTHLUXR"/>
</dbReference>
<dbReference type="Proteomes" id="UP000295131">
    <property type="component" value="Unassembled WGS sequence"/>
</dbReference>
<name>A0A4R5PPB5_9HYPH</name>
<dbReference type="PANTHER" id="PTHR44688">
    <property type="entry name" value="DNA-BINDING TRANSCRIPTIONAL ACTIVATOR DEVR_DOSR"/>
    <property type="match status" value="1"/>
</dbReference>
<dbReference type="InterPro" id="IPR000792">
    <property type="entry name" value="Tscrpt_reg_LuxR_C"/>
</dbReference>
<dbReference type="EMBL" id="SMSI01000001">
    <property type="protein sequence ID" value="TDH38501.1"/>
    <property type="molecule type" value="Genomic_DNA"/>
</dbReference>
<evidence type="ECO:0000256" key="3">
    <source>
        <dbReference type="ARBA" id="ARBA00023163"/>
    </source>
</evidence>
<protein>
    <submittedName>
        <fullName evidence="5">LuxR family transcriptional regulator</fullName>
    </submittedName>
</protein>
<reference evidence="5 6" key="1">
    <citation type="journal article" date="2013" name="Int. J. Syst. Evol. Microbiol.">
        <title>Hoeflea suaedae sp. nov., an endophytic bacterium isolated from the root of the halophyte Suaeda maritima.</title>
        <authorList>
            <person name="Chung E.J."/>
            <person name="Park J.A."/>
            <person name="Pramanik P."/>
            <person name="Bibi F."/>
            <person name="Jeon C.O."/>
            <person name="Chung Y.R."/>
        </authorList>
    </citation>
    <scope>NUCLEOTIDE SEQUENCE [LARGE SCALE GENOMIC DNA]</scope>
    <source>
        <strain evidence="5 6">YC6898</strain>
    </source>
</reference>
<gene>
    <name evidence="5" type="ORF">E2A64_05180</name>
</gene>
<evidence type="ECO:0000313" key="6">
    <source>
        <dbReference type="Proteomes" id="UP000295131"/>
    </source>
</evidence>
<accession>A0A4R5PPB5</accession>
<dbReference type="InterPro" id="IPR036388">
    <property type="entry name" value="WH-like_DNA-bd_sf"/>
</dbReference>
<dbReference type="GO" id="GO:0003677">
    <property type="term" value="F:DNA binding"/>
    <property type="evidence" value="ECO:0007669"/>
    <property type="project" value="UniProtKB-KW"/>
</dbReference>
<keyword evidence="6" id="KW-1185">Reference proteome</keyword>
<dbReference type="InterPro" id="IPR016032">
    <property type="entry name" value="Sig_transdc_resp-reg_C-effctor"/>
</dbReference>
<dbReference type="InterPro" id="IPR005143">
    <property type="entry name" value="TF_LuxR_autoind-bd_dom"/>
</dbReference>
<dbReference type="Gene3D" id="3.30.450.80">
    <property type="entry name" value="Transcription factor LuxR-like, autoinducer-binding domain"/>
    <property type="match status" value="1"/>
</dbReference>
<evidence type="ECO:0000256" key="1">
    <source>
        <dbReference type="ARBA" id="ARBA00023015"/>
    </source>
</evidence>
<comment type="caution">
    <text evidence="5">The sequence shown here is derived from an EMBL/GenBank/DDBJ whole genome shotgun (WGS) entry which is preliminary data.</text>
</comment>
<evidence type="ECO:0000313" key="5">
    <source>
        <dbReference type="EMBL" id="TDH38501.1"/>
    </source>
</evidence>
<dbReference type="CDD" id="cd06170">
    <property type="entry name" value="LuxR_C_like"/>
    <property type="match status" value="1"/>
</dbReference>
<dbReference type="AlphaFoldDB" id="A0A4R5PPB5"/>